<keyword evidence="2" id="KW-0413">Isomerase</keyword>
<dbReference type="InterPro" id="IPR037401">
    <property type="entry name" value="SnoaL-like"/>
</dbReference>
<reference evidence="2 3" key="1">
    <citation type="submission" date="2023-07" db="EMBL/GenBank/DDBJ databases">
        <title>Sequencing the genomes of 1000 actinobacteria strains.</title>
        <authorList>
            <person name="Klenk H.-P."/>
        </authorList>
    </citation>
    <scope>NUCLEOTIDE SEQUENCE [LARGE SCALE GENOMIC DNA]</scope>
    <source>
        <strain evidence="2 3">DSM 44711</strain>
    </source>
</reference>
<keyword evidence="3" id="KW-1185">Reference proteome</keyword>
<evidence type="ECO:0000313" key="3">
    <source>
        <dbReference type="Proteomes" id="UP001183629"/>
    </source>
</evidence>
<comment type="caution">
    <text evidence="2">The sequence shown here is derived from an EMBL/GenBank/DDBJ whole genome shotgun (WGS) entry which is preliminary data.</text>
</comment>
<dbReference type="Pfam" id="PF12680">
    <property type="entry name" value="SnoaL_2"/>
    <property type="match status" value="1"/>
</dbReference>
<dbReference type="Gene3D" id="3.10.450.50">
    <property type="match status" value="1"/>
</dbReference>
<proteinExistence type="predicted"/>
<accession>A0AAE3ZNC6</accession>
<dbReference type="AlphaFoldDB" id="A0AAE3ZNC6"/>
<feature type="domain" description="SnoaL-like" evidence="1">
    <location>
        <begin position="9"/>
        <end position="101"/>
    </location>
</feature>
<dbReference type="Proteomes" id="UP001183629">
    <property type="component" value="Unassembled WGS sequence"/>
</dbReference>
<gene>
    <name evidence="2" type="ORF">J2S44_001265</name>
</gene>
<name>A0AAE3ZNC6_9ACTN</name>
<dbReference type="EMBL" id="JAVDYC010000001">
    <property type="protein sequence ID" value="MDR7321015.1"/>
    <property type="molecule type" value="Genomic_DNA"/>
</dbReference>
<evidence type="ECO:0000313" key="2">
    <source>
        <dbReference type="EMBL" id="MDR7321015.1"/>
    </source>
</evidence>
<dbReference type="InterPro" id="IPR032710">
    <property type="entry name" value="NTF2-like_dom_sf"/>
</dbReference>
<dbReference type="GO" id="GO:0016853">
    <property type="term" value="F:isomerase activity"/>
    <property type="evidence" value="ECO:0007669"/>
    <property type="project" value="UniProtKB-KW"/>
</dbReference>
<organism evidence="2 3">
    <name type="scientific">Catenuloplanes niger</name>
    <dbReference type="NCBI Taxonomy" id="587534"/>
    <lineage>
        <taxon>Bacteria</taxon>
        <taxon>Bacillati</taxon>
        <taxon>Actinomycetota</taxon>
        <taxon>Actinomycetes</taxon>
        <taxon>Micromonosporales</taxon>
        <taxon>Micromonosporaceae</taxon>
        <taxon>Catenuloplanes</taxon>
    </lineage>
</organism>
<dbReference type="SUPFAM" id="SSF54427">
    <property type="entry name" value="NTF2-like"/>
    <property type="match status" value="1"/>
</dbReference>
<sequence>MSENTAIAEGYAKAWMARDLDAAMAYVAADVVLEAPAGRFEGADAYRGFLERFLGLMTSAEITAVYGGEDGAAVHYVTATHPVPVSRGSDRLLIRDGLIREVVTIFDRLPFDQVKRAAGRD</sequence>
<evidence type="ECO:0000259" key="1">
    <source>
        <dbReference type="Pfam" id="PF12680"/>
    </source>
</evidence>
<dbReference type="RefSeq" id="WP_310409774.1">
    <property type="nucleotide sequence ID" value="NZ_JAVDYC010000001.1"/>
</dbReference>
<protein>
    <submittedName>
        <fullName evidence="2">Ketosteroid isomerase-like protein</fullName>
    </submittedName>
</protein>